<dbReference type="Proteomes" id="UP000070539">
    <property type="component" value="Unassembled WGS sequence"/>
</dbReference>
<name>A0A136WH34_9FIRM</name>
<dbReference type="GO" id="GO:0003676">
    <property type="term" value="F:nucleic acid binding"/>
    <property type="evidence" value="ECO:0007669"/>
    <property type="project" value="InterPro"/>
</dbReference>
<dbReference type="Pfam" id="PF00665">
    <property type="entry name" value="rve"/>
    <property type="match status" value="1"/>
</dbReference>
<comment type="similarity">
    <text evidence="1">Belongs to the transposase IS21/IS408/IS1162 family.</text>
</comment>
<dbReference type="InterPro" id="IPR054353">
    <property type="entry name" value="IstA-like_C"/>
</dbReference>
<keyword evidence="6" id="KW-1185">Reference proteome</keyword>
<sequence>MTKYREILRLDSLGLNKTQIAEACGCSRTTVIQTLLLAKENRLQYPLPDSMSDKQLADLLFPTAAGKPAFKMPDYEYVHRELQKNGVTLNLLWLEYCDACRSVGEIPYQSTQFNKYYNDFLVKKNATMHLNHKPGEIMQVDWAGDTAAVTDTDTGEAIPAYVFVATLPFSGYSYVEAFFSMNQECWTAAHVNAYRYFGSVARIIQCDNLKTGVDRHGRSEVTLNQTYRELAEHYGTAIIPARVRMPKDKAMVEGTVGVISTFILAAIRNEQFLSLLELNTAIHERLETFNHKPFQKRDGSRASAFEEEKPFLLPLPPRSFELATWKVATVGPNYHISVENMNYSTPYEYIKQKVDARITRGTVEIFFDGNRICSHPRLYGRANQYSTVEDHMPPSHQQYVQWNGERFAKWASKIGHNTETVVRAILAGFKVEQQGYKACMGLLKLADKYSAERLENACKRALSYTPRPSLKNVQTILSSGQDKIPDDSAAQPSSSSQYGFTRGADYYGGREK</sequence>
<dbReference type="EMBL" id="LRVM01000002">
    <property type="protein sequence ID" value="KXL53878.1"/>
    <property type="molecule type" value="Genomic_DNA"/>
</dbReference>
<dbReference type="OrthoDB" id="3193769at2"/>
<dbReference type="STRING" id="36847.CLNEO_11040"/>
<organism evidence="5 6">
    <name type="scientific">Anaerotignum neopropionicum</name>
    <dbReference type="NCBI Taxonomy" id="36847"/>
    <lineage>
        <taxon>Bacteria</taxon>
        <taxon>Bacillati</taxon>
        <taxon>Bacillota</taxon>
        <taxon>Clostridia</taxon>
        <taxon>Lachnospirales</taxon>
        <taxon>Anaerotignaceae</taxon>
        <taxon>Anaerotignum</taxon>
    </lineage>
</organism>
<reference evidence="5 6" key="1">
    <citation type="submission" date="2016-01" db="EMBL/GenBank/DDBJ databases">
        <title>Genome sequence of Clostridium neopropionicum X4, DSM-3847.</title>
        <authorList>
            <person name="Poehlein A."/>
            <person name="Beck M.H."/>
            <person name="Bengelsdorf F.R."/>
            <person name="Daniel R."/>
            <person name="Duerre P."/>
        </authorList>
    </citation>
    <scope>NUCLEOTIDE SEQUENCE [LARGE SCALE GENOMIC DNA]</scope>
    <source>
        <strain evidence="5 6">DSM-3847</strain>
    </source>
</reference>
<dbReference type="PROSITE" id="PS50994">
    <property type="entry name" value="INTEGRASE"/>
    <property type="match status" value="1"/>
</dbReference>
<dbReference type="GO" id="GO:0015074">
    <property type="term" value="P:DNA integration"/>
    <property type="evidence" value="ECO:0007669"/>
    <property type="project" value="InterPro"/>
</dbReference>
<evidence type="ECO:0000256" key="1">
    <source>
        <dbReference type="ARBA" id="ARBA00009277"/>
    </source>
</evidence>
<evidence type="ECO:0000259" key="4">
    <source>
        <dbReference type="PROSITE" id="PS50994"/>
    </source>
</evidence>
<evidence type="ECO:0000313" key="6">
    <source>
        <dbReference type="Proteomes" id="UP000070539"/>
    </source>
</evidence>
<feature type="compositionally biased region" description="Low complexity" evidence="2">
    <location>
        <begin position="487"/>
        <end position="497"/>
    </location>
</feature>
<dbReference type="InterPro" id="IPR036397">
    <property type="entry name" value="RNaseH_sf"/>
</dbReference>
<dbReference type="PROSITE" id="PS50532">
    <property type="entry name" value="HTH_IS408"/>
    <property type="match status" value="1"/>
</dbReference>
<dbReference type="InterPro" id="IPR012337">
    <property type="entry name" value="RNaseH-like_sf"/>
</dbReference>
<feature type="region of interest" description="Disordered" evidence="2">
    <location>
        <begin position="476"/>
        <end position="512"/>
    </location>
</feature>
<dbReference type="Pfam" id="PF22483">
    <property type="entry name" value="Mu-transpos_C_2"/>
    <property type="match status" value="1"/>
</dbReference>
<gene>
    <name evidence="5" type="ORF">CLNEO_11040</name>
</gene>
<comment type="caution">
    <text evidence="5">The sequence shown here is derived from an EMBL/GenBank/DDBJ whole genome shotgun (WGS) entry which is preliminary data.</text>
</comment>
<evidence type="ECO:0000259" key="3">
    <source>
        <dbReference type="PROSITE" id="PS50532"/>
    </source>
</evidence>
<dbReference type="NCBIfam" id="NF033546">
    <property type="entry name" value="transpos_IS21"/>
    <property type="match status" value="1"/>
</dbReference>
<dbReference type="RefSeq" id="WP_066085676.1">
    <property type="nucleotide sequence ID" value="NZ_LRVM01000002.1"/>
</dbReference>
<dbReference type="InterPro" id="IPR001584">
    <property type="entry name" value="Integrase_cat-core"/>
</dbReference>
<dbReference type="Gene3D" id="3.30.420.10">
    <property type="entry name" value="Ribonuclease H-like superfamily/Ribonuclease H"/>
    <property type="match status" value="1"/>
</dbReference>
<evidence type="ECO:0000256" key="2">
    <source>
        <dbReference type="SAM" id="MobiDB-lite"/>
    </source>
</evidence>
<dbReference type="PANTHER" id="PTHR35004">
    <property type="entry name" value="TRANSPOSASE RV3428C-RELATED"/>
    <property type="match status" value="1"/>
</dbReference>
<feature type="domain" description="HTH IS408-type" evidence="3">
    <location>
        <begin position="4"/>
        <end position="82"/>
    </location>
</feature>
<proteinExistence type="inferred from homology"/>
<protein>
    <submittedName>
        <fullName evidence="5">Integrase core domain protein</fullName>
    </submittedName>
</protein>
<dbReference type="InterPro" id="IPR017895">
    <property type="entry name" value="HTH_IS408/IS1162_type"/>
</dbReference>
<dbReference type="PANTHER" id="PTHR35004:SF8">
    <property type="entry name" value="TRANSPOSASE RV3428C-RELATED"/>
    <property type="match status" value="1"/>
</dbReference>
<accession>A0A136WH34</accession>
<feature type="domain" description="Integrase catalytic" evidence="4">
    <location>
        <begin position="130"/>
        <end position="318"/>
    </location>
</feature>
<dbReference type="AlphaFoldDB" id="A0A136WH34"/>
<dbReference type="SUPFAM" id="SSF53098">
    <property type="entry name" value="Ribonuclease H-like"/>
    <property type="match status" value="1"/>
</dbReference>
<dbReference type="PATRIC" id="fig|36847.3.peg.1286"/>
<evidence type="ECO:0000313" key="5">
    <source>
        <dbReference type="EMBL" id="KXL53878.1"/>
    </source>
</evidence>